<protein>
    <submittedName>
        <fullName evidence="2">Uncharacterized protein</fullName>
    </submittedName>
</protein>
<feature type="region of interest" description="Disordered" evidence="1">
    <location>
        <begin position="1"/>
        <end position="21"/>
    </location>
</feature>
<accession>A0A0D1YBQ3</accession>
<sequence length="73" mass="8139">MEKGKKIETEKQKGKEAKRARLEAAYHAQDWTSATLQIASLRDSRPLDNVSGSYTNPLAGLELTRRLPSPNKS</sequence>
<gene>
    <name evidence="2" type="ORF">AF333_07005</name>
</gene>
<organism evidence="2 3">
    <name type="scientific">Aneurinibacillus migulanus</name>
    <name type="common">Bacillus migulanus</name>
    <dbReference type="NCBI Taxonomy" id="47500"/>
    <lineage>
        <taxon>Bacteria</taxon>
        <taxon>Bacillati</taxon>
        <taxon>Bacillota</taxon>
        <taxon>Bacilli</taxon>
        <taxon>Bacillales</taxon>
        <taxon>Paenibacillaceae</taxon>
        <taxon>Aneurinibacillus group</taxon>
        <taxon>Aneurinibacillus</taxon>
    </lineage>
</organism>
<keyword evidence="3" id="KW-1185">Reference proteome</keyword>
<evidence type="ECO:0000313" key="2">
    <source>
        <dbReference type="EMBL" id="KON95264.1"/>
    </source>
</evidence>
<comment type="caution">
    <text evidence="2">The sequence shown here is derived from an EMBL/GenBank/DDBJ whole genome shotgun (WGS) entry which is preliminary data.</text>
</comment>
<evidence type="ECO:0000313" key="3">
    <source>
        <dbReference type="Proteomes" id="UP000037269"/>
    </source>
</evidence>
<dbReference type="Proteomes" id="UP000037269">
    <property type="component" value="Unassembled WGS sequence"/>
</dbReference>
<dbReference type="AlphaFoldDB" id="A0A0D1YBQ3"/>
<dbReference type="GeneID" id="42304946"/>
<name>A0A0D1YBQ3_ANEMI</name>
<evidence type="ECO:0000256" key="1">
    <source>
        <dbReference type="SAM" id="MobiDB-lite"/>
    </source>
</evidence>
<dbReference type="EMBL" id="LGUG01000004">
    <property type="protein sequence ID" value="KON95264.1"/>
    <property type="molecule type" value="Genomic_DNA"/>
</dbReference>
<reference evidence="2 3" key="1">
    <citation type="submission" date="2015-07" db="EMBL/GenBank/DDBJ databases">
        <title>Fjat-14205 dsm 2895.</title>
        <authorList>
            <person name="Liu B."/>
            <person name="Wang J."/>
            <person name="Zhu Y."/>
            <person name="Liu G."/>
            <person name="Chen Q."/>
            <person name="Chen Z."/>
            <person name="Lan J."/>
            <person name="Che J."/>
            <person name="Ge C."/>
            <person name="Shi H."/>
            <person name="Pan Z."/>
            <person name="Liu X."/>
        </authorList>
    </citation>
    <scope>NUCLEOTIDE SEQUENCE [LARGE SCALE GENOMIC DNA]</scope>
    <source>
        <strain evidence="2 3">DSM 2895</strain>
    </source>
</reference>
<dbReference type="PATRIC" id="fig|47500.8.peg.6035"/>
<dbReference type="OrthoDB" id="2037534at2"/>
<proteinExistence type="predicted"/>
<dbReference type="RefSeq" id="WP_043065453.1">
    <property type="nucleotide sequence ID" value="NZ_BJOA01000016.1"/>
</dbReference>